<accession>A0A2H0WLT8</accession>
<reference evidence="3" key="1">
    <citation type="submission" date="2017-09" db="EMBL/GenBank/DDBJ databases">
        <title>Depth-based differentiation of microbial function through sediment-hosted aquifers and enrichment of novel symbionts in the deep terrestrial subsurface.</title>
        <authorList>
            <person name="Probst A.J."/>
            <person name="Ladd B."/>
            <person name="Jarett J.K."/>
            <person name="Geller-Mcgrath D.E."/>
            <person name="Sieber C.M.K."/>
            <person name="Emerson J.B."/>
            <person name="Anantharaman K."/>
            <person name="Thomas B.C."/>
            <person name="Malmstrom R."/>
            <person name="Stieglmeier M."/>
            <person name="Klingl A."/>
            <person name="Woyke T."/>
            <person name="Ryan C.M."/>
            <person name="Banfield J.F."/>
        </authorList>
    </citation>
    <scope>NUCLEOTIDE SEQUENCE [LARGE SCALE GENOMIC DNA]</scope>
</reference>
<keyword evidence="1" id="KW-0812">Transmembrane</keyword>
<name>A0A2H0WLT8_9BACT</name>
<evidence type="ECO:0000313" key="3">
    <source>
        <dbReference type="Proteomes" id="UP000230353"/>
    </source>
</evidence>
<proteinExistence type="predicted"/>
<keyword evidence="1" id="KW-1133">Transmembrane helix</keyword>
<comment type="caution">
    <text evidence="2">The sequence shown here is derived from an EMBL/GenBank/DDBJ whole genome shotgun (WGS) entry which is preliminary data.</text>
</comment>
<dbReference type="Proteomes" id="UP000230353">
    <property type="component" value="Unassembled WGS sequence"/>
</dbReference>
<organism evidence="2 3">
    <name type="scientific">Candidatus Tagabacteria bacterium CG09_land_8_20_14_0_10_41_14</name>
    <dbReference type="NCBI Taxonomy" id="1975021"/>
    <lineage>
        <taxon>Bacteria</taxon>
        <taxon>Candidatus Tagaibacteriota</taxon>
    </lineage>
</organism>
<feature type="transmembrane region" description="Helical" evidence="1">
    <location>
        <begin position="36"/>
        <end position="64"/>
    </location>
</feature>
<evidence type="ECO:0000313" key="2">
    <source>
        <dbReference type="EMBL" id="PIS13616.1"/>
    </source>
</evidence>
<keyword evidence="1" id="KW-0472">Membrane</keyword>
<dbReference type="AlphaFoldDB" id="A0A2H0WLT8"/>
<protein>
    <recommendedName>
        <fullName evidence="4">DUF5673 domain-containing protein</fullName>
    </recommendedName>
</protein>
<evidence type="ECO:0008006" key="4">
    <source>
        <dbReference type="Google" id="ProtNLM"/>
    </source>
</evidence>
<evidence type="ECO:0000256" key="1">
    <source>
        <dbReference type="SAM" id="Phobius"/>
    </source>
</evidence>
<gene>
    <name evidence="2" type="ORF">COT67_00675</name>
</gene>
<sequence>MINEKTDKSQITWQGMEHSYVPKNTDWFWIVGSVGLAFIIIAVLTHNFLLGVFVITAGLVFVILDTKKPKKINFVVGPKSIKINSRFYRYEEISSFWIRYEPPAVKELLIKLKKNWGTNLKIPINNTNPNLLRKYLLRFIKEEKHEQSLIETIGEVLGF</sequence>
<dbReference type="EMBL" id="PEZL01000010">
    <property type="protein sequence ID" value="PIS13616.1"/>
    <property type="molecule type" value="Genomic_DNA"/>
</dbReference>